<dbReference type="AlphaFoldDB" id="A0A3S0NKL2"/>
<dbReference type="Proteomes" id="UP000279908">
    <property type="component" value="Unassembled WGS sequence"/>
</dbReference>
<comment type="caution">
    <text evidence="2">The sequence shown here is derived from an EMBL/GenBank/DDBJ whole genome shotgun (WGS) entry which is preliminary data.</text>
</comment>
<protein>
    <recommendedName>
        <fullName evidence="4">SoxR reducing system RseC family protein</fullName>
    </recommendedName>
</protein>
<keyword evidence="1" id="KW-0812">Transmembrane</keyword>
<feature type="transmembrane region" description="Helical" evidence="1">
    <location>
        <begin position="74"/>
        <end position="94"/>
    </location>
</feature>
<dbReference type="Pfam" id="PF04246">
    <property type="entry name" value="RseC_MucC"/>
    <property type="match status" value="1"/>
</dbReference>
<reference evidence="2 3" key="1">
    <citation type="submission" date="2018-12" db="EMBL/GenBank/DDBJ databases">
        <authorList>
            <person name="Lunina O.N."/>
            <person name="Grouzdev D.S."/>
            <person name="Gorlenko V.M."/>
            <person name="Savvichev A.S."/>
        </authorList>
    </citation>
    <scope>NUCLEOTIDE SEQUENCE [LARGE SCALE GENOMIC DNA]</scope>
    <source>
        <strain evidence="2 3">BrKhr-17</strain>
    </source>
</reference>
<dbReference type="RefSeq" id="WP_126383446.1">
    <property type="nucleotide sequence ID" value="NZ_RXYK01000001.1"/>
</dbReference>
<evidence type="ECO:0000256" key="1">
    <source>
        <dbReference type="SAM" id="Phobius"/>
    </source>
</evidence>
<dbReference type="EMBL" id="RXYK01000001">
    <property type="protein sequence ID" value="RTY40059.1"/>
    <property type="molecule type" value="Genomic_DNA"/>
</dbReference>
<name>A0A3S0NKL2_CHLPH</name>
<keyword evidence="1" id="KW-0472">Membrane</keyword>
<sequence>MYATVVSTKVKGKAELLILCEDEALKGPHCGFCTAARGSKGKAPQESVLARNTCGAKRGDRVQVSLAGHAELKAALILFIIPMLIFMSALILTSSLQLPLWQSFGVSLASLIITFLMLKAGLGEKTYYVIDQVAPQPKPLRHK</sequence>
<evidence type="ECO:0000313" key="2">
    <source>
        <dbReference type="EMBL" id="RTY40059.1"/>
    </source>
</evidence>
<keyword evidence="1" id="KW-1133">Transmembrane helix</keyword>
<feature type="transmembrane region" description="Helical" evidence="1">
    <location>
        <begin position="100"/>
        <end position="118"/>
    </location>
</feature>
<organism evidence="2 3">
    <name type="scientific">Chlorobium phaeovibrioides</name>
    <dbReference type="NCBI Taxonomy" id="1094"/>
    <lineage>
        <taxon>Bacteria</taxon>
        <taxon>Pseudomonadati</taxon>
        <taxon>Chlorobiota</taxon>
        <taxon>Chlorobiia</taxon>
        <taxon>Chlorobiales</taxon>
        <taxon>Chlorobiaceae</taxon>
        <taxon>Chlorobium/Pelodictyon group</taxon>
        <taxon>Chlorobium</taxon>
    </lineage>
</organism>
<gene>
    <name evidence="2" type="ORF">EKD02_01285</name>
</gene>
<proteinExistence type="predicted"/>
<accession>A0A3S0NKL2</accession>
<evidence type="ECO:0008006" key="4">
    <source>
        <dbReference type="Google" id="ProtNLM"/>
    </source>
</evidence>
<evidence type="ECO:0000313" key="3">
    <source>
        <dbReference type="Proteomes" id="UP000279908"/>
    </source>
</evidence>